<evidence type="ECO:0000313" key="3">
    <source>
        <dbReference type="Proteomes" id="UP000275078"/>
    </source>
</evidence>
<feature type="coiled-coil region" evidence="1">
    <location>
        <begin position="74"/>
        <end position="101"/>
    </location>
</feature>
<protein>
    <submittedName>
        <fullName evidence="2">Uncharacterized protein</fullName>
    </submittedName>
</protein>
<dbReference type="EMBL" id="ML119750">
    <property type="protein sequence ID" value="RPA76128.1"/>
    <property type="molecule type" value="Genomic_DNA"/>
</dbReference>
<name>A0A3N4HUE4_ASCIM</name>
<evidence type="ECO:0000313" key="2">
    <source>
        <dbReference type="EMBL" id="RPA76128.1"/>
    </source>
</evidence>
<keyword evidence="1" id="KW-0175">Coiled coil</keyword>
<dbReference type="AlphaFoldDB" id="A0A3N4HUE4"/>
<reference evidence="2 3" key="1">
    <citation type="journal article" date="2018" name="Nat. Ecol. Evol.">
        <title>Pezizomycetes genomes reveal the molecular basis of ectomycorrhizal truffle lifestyle.</title>
        <authorList>
            <person name="Murat C."/>
            <person name="Payen T."/>
            <person name="Noel B."/>
            <person name="Kuo A."/>
            <person name="Morin E."/>
            <person name="Chen J."/>
            <person name="Kohler A."/>
            <person name="Krizsan K."/>
            <person name="Balestrini R."/>
            <person name="Da Silva C."/>
            <person name="Montanini B."/>
            <person name="Hainaut M."/>
            <person name="Levati E."/>
            <person name="Barry K.W."/>
            <person name="Belfiori B."/>
            <person name="Cichocki N."/>
            <person name="Clum A."/>
            <person name="Dockter R.B."/>
            <person name="Fauchery L."/>
            <person name="Guy J."/>
            <person name="Iotti M."/>
            <person name="Le Tacon F."/>
            <person name="Lindquist E.A."/>
            <person name="Lipzen A."/>
            <person name="Malagnac F."/>
            <person name="Mello A."/>
            <person name="Molinier V."/>
            <person name="Miyauchi S."/>
            <person name="Poulain J."/>
            <person name="Riccioni C."/>
            <person name="Rubini A."/>
            <person name="Sitrit Y."/>
            <person name="Splivallo R."/>
            <person name="Traeger S."/>
            <person name="Wang M."/>
            <person name="Zifcakova L."/>
            <person name="Wipf D."/>
            <person name="Zambonelli A."/>
            <person name="Paolocci F."/>
            <person name="Nowrousian M."/>
            <person name="Ottonello S."/>
            <person name="Baldrian P."/>
            <person name="Spatafora J.W."/>
            <person name="Henrissat B."/>
            <person name="Nagy L.G."/>
            <person name="Aury J.M."/>
            <person name="Wincker P."/>
            <person name="Grigoriev I.V."/>
            <person name="Bonfante P."/>
            <person name="Martin F.M."/>
        </authorList>
    </citation>
    <scope>NUCLEOTIDE SEQUENCE [LARGE SCALE GENOMIC DNA]</scope>
    <source>
        <strain evidence="2 3">RN42</strain>
    </source>
</reference>
<evidence type="ECO:0000256" key="1">
    <source>
        <dbReference type="SAM" id="Coils"/>
    </source>
</evidence>
<dbReference type="Proteomes" id="UP000275078">
    <property type="component" value="Unassembled WGS sequence"/>
</dbReference>
<organism evidence="2 3">
    <name type="scientific">Ascobolus immersus RN42</name>
    <dbReference type="NCBI Taxonomy" id="1160509"/>
    <lineage>
        <taxon>Eukaryota</taxon>
        <taxon>Fungi</taxon>
        <taxon>Dikarya</taxon>
        <taxon>Ascomycota</taxon>
        <taxon>Pezizomycotina</taxon>
        <taxon>Pezizomycetes</taxon>
        <taxon>Pezizales</taxon>
        <taxon>Ascobolaceae</taxon>
        <taxon>Ascobolus</taxon>
    </lineage>
</organism>
<gene>
    <name evidence="2" type="ORF">BJ508DRAFT_331410</name>
</gene>
<accession>A0A3N4HUE4</accession>
<keyword evidence="3" id="KW-1185">Reference proteome</keyword>
<sequence length="205" mass="23355">MDPETQLRKRIARLRSRQSDYTARWESLATRISVMHEGTGPRSALRLEMQKSQRQHLIGLTRPDFKTEPTALNIEDEENRLADLETNLALQRSALPILEKEMDALSFGRGPEEDAATGLFSLLKHHEDMRRRGLQEEAISAATSFMVAGGFMMDDAATFGPIPPLDMRMQRLSKKVADFNARRKEFQLIAVPKYDLLYPILKGQN</sequence>
<proteinExistence type="predicted"/>